<keyword evidence="2" id="KW-0812">Transmembrane</keyword>
<dbReference type="EMBL" id="PDJC01000001">
    <property type="protein sequence ID" value="PFG17951.1"/>
    <property type="molecule type" value="Genomic_DNA"/>
</dbReference>
<evidence type="ECO:0000256" key="2">
    <source>
        <dbReference type="SAM" id="Phobius"/>
    </source>
</evidence>
<feature type="transmembrane region" description="Helical" evidence="2">
    <location>
        <begin position="12"/>
        <end position="30"/>
    </location>
</feature>
<keyword evidence="2" id="KW-1133">Transmembrane helix</keyword>
<protein>
    <submittedName>
        <fullName evidence="3">Uncharacterized protein</fullName>
    </submittedName>
</protein>
<dbReference type="Proteomes" id="UP000226079">
    <property type="component" value="Unassembled WGS sequence"/>
</dbReference>
<evidence type="ECO:0000313" key="3">
    <source>
        <dbReference type="EMBL" id="PFG17951.1"/>
    </source>
</evidence>
<reference evidence="3 4" key="1">
    <citation type="submission" date="2017-10" db="EMBL/GenBank/DDBJ databases">
        <title>Sequencing the genomes of 1000 actinobacteria strains.</title>
        <authorList>
            <person name="Klenk H.-P."/>
        </authorList>
    </citation>
    <scope>NUCLEOTIDE SEQUENCE [LARGE SCALE GENOMIC DNA]</scope>
    <source>
        <strain evidence="3 4">DSM 15597</strain>
    </source>
</reference>
<name>A0A2A9CUZ0_9ACTN</name>
<accession>A0A2A9CUZ0</accession>
<evidence type="ECO:0000256" key="1">
    <source>
        <dbReference type="SAM" id="MobiDB-lite"/>
    </source>
</evidence>
<comment type="caution">
    <text evidence="3">The sequence shown here is derived from an EMBL/GenBank/DDBJ whole genome shotgun (WGS) entry which is preliminary data.</text>
</comment>
<feature type="region of interest" description="Disordered" evidence="1">
    <location>
        <begin position="38"/>
        <end position="87"/>
    </location>
</feature>
<proteinExistence type="predicted"/>
<organism evidence="3 4">
    <name type="scientific">Propionicimonas paludicola</name>
    <dbReference type="NCBI Taxonomy" id="185243"/>
    <lineage>
        <taxon>Bacteria</taxon>
        <taxon>Bacillati</taxon>
        <taxon>Actinomycetota</taxon>
        <taxon>Actinomycetes</taxon>
        <taxon>Propionibacteriales</taxon>
        <taxon>Nocardioidaceae</taxon>
        <taxon>Propionicimonas</taxon>
    </lineage>
</organism>
<dbReference type="RefSeq" id="WP_143483670.1">
    <property type="nucleotide sequence ID" value="NZ_PDJC01000001.1"/>
</dbReference>
<evidence type="ECO:0000313" key="4">
    <source>
        <dbReference type="Proteomes" id="UP000226079"/>
    </source>
</evidence>
<sequence length="87" mass="9327">MMGFGAMGMVSWAFGAIAVATIWGGLWWLLSSIGSHSNADAQPKELTTSPPRPTPPASDWQQPTFEHPQAHATAPLPTRAKTEGDLR</sequence>
<dbReference type="AlphaFoldDB" id="A0A2A9CUZ0"/>
<keyword evidence="4" id="KW-1185">Reference proteome</keyword>
<gene>
    <name evidence="3" type="ORF">ATK74_2530</name>
</gene>
<keyword evidence="2" id="KW-0472">Membrane</keyword>